<feature type="domain" description="CheW-like" evidence="5">
    <location>
        <begin position="153"/>
        <end position="294"/>
    </location>
</feature>
<name>A0A3B1CA41_9ZZZZ</name>
<dbReference type="SUPFAM" id="SSF50341">
    <property type="entry name" value="CheW-like"/>
    <property type="match status" value="1"/>
</dbReference>
<organism evidence="7">
    <name type="scientific">hydrothermal vent metagenome</name>
    <dbReference type="NCBI Taxonomy" id="652676"/>
    <lineage>
        <taxon>unclassified sequences</taxon>
        <taxon>metagenomes</taxon>
        <taxon>ecological metagenomes</taxon>
    </lineage>
</organism>
<evidence type="ECO:0000256" key="4">
    <source>
        <dbReference type="SAM" id="MobiDB-lite"/>
    </source>
</evidence>
<gene>
    <name evidence="7" type="ORF">MNBD_NITROSPINAE01-1033</name>
</gene>
<dbReference type="Gene3D" id="2.40.50.180">
    <property type="entry name" value="CheA-289, Domain 4"/>
    <property type="match status" value="1"/>
</dbReference>
<dbReference type="SMART" id="SM00073">
    <property type="entry name" value="HPT"/>
    <property type="match status" value="1"/>
</dbReference>
<dbReference type="AlphaFoldDB" id="A0A3B1CA41"/>
<evidence type="ECO:0000256" key="1">
    <source>
        <dbReference type="ARBA" id="ARBA00022553"/>
    </source>
</evidence>
<keyword evidence="3" id="KW-0418">Kinase</keyword>
<dbReference type="PROSITE" id="PS50851">
    <property type="entry name" value="CHEW"/>
    <property type="match status" value="1"/>
</dbReference>
<dbReference type="GO" id="GO:0006935">
    <property type="term" value="P:chemotaxis"/>
    <property type="evidence" value="ECO:0007669"/>
    <property type="project" value="InterPro"/>
</dbReference>
<keyword evidence="1" id="KW-0597">Phosphoprotein</keyword>
<proteinExistence type="predicted"/>
<feature type="region of interest" description="Disordered" evidence="4">
    <location>
        <begin position="102"/>
        <end position="145"/>
    </location>
</feature>
<evidence type="ECO:0008006" key="8">
    <source>
        <dbReference type="Google" id="ProtNLM"/>
    </source>
</evidence>
<protein>
    <recommendedName>
        <fullName evidence="8">Signal transduction histidine kinase CheA</fullName>
    </recommendedName>
</protein>
<dbReference type="SUPFAM" id="SSF47226">
    <property type="entry name" value="Histidine-containing phosphotransfer domain, HPT domain"/>
    <property type="match status" value="1"/>
</dbReference>
<dbReference type="PANTHER" id="PTHR22617">
    <property type="entry name" value="CHEMOTAXIS SENSOR HISTIDINE KINASE-RELATED"/>
    <property type="match status" value="1"/>
</dbReference>
<evidence type="ECO:0000259" key="5">
    <source>
        <dbReference type="PROSITE" id="PS50851"/>
    </source>
</evidence>
<dbReference type="Pfam" id="PF01627">
    <property type="entry name" value="Hpt"/>
    <property type="match status" value="1"/>
</dbReference>
<dbReference type="InterPro" id="IPR036061">
    <property type="entry name" value="CheW-like_dom_sf"/>
</dbReference>
<dbReference type="EMBL" id="UOGC01000111">
    <property type="protein sequence ID" value="VAX20844.1"/>
    <property type="molecule type" value="Genomic_DNA"/>
</dbReference>
<keyword evidence="2" id="KW-0808">Transferase</keyword>
<dbReference type="GO" id="GO:0005829">
    <property type="term" value="C:cytosol"/>
    <property type="evidence" value="ECO:0007669"/>
    <property type="project" value="TreeGrafter"/>
</dbReference>
<dbReference type="Gene3D" id="2.30.30.40">
    <property type="entry name" value="SH3 Domains"/>
    <property type="match status" value="1"/>
</dbReference>
<dbReference type="SMART" id="SM00260">
    <property type="entry name" value="CheW"/>
    <property type="match status" value="1"/>
</dbReference>
<evidence type="ECO:0000259" key="6">
    <source>
        <dbReference type="PROSITE" id="PS50894"/>
    </source>
</evidence>
<dbReference type="Gene3D" id="1.20.120.160">
    <property type="entry name" value="HPT domain"/>
    <property type="match status" value="1"/>
</dbReference>
<evidence type="ECO:0000313" key="7">
    <source>
        <dbReference type="EMBL" id="VAX20844.1"/>
    </source>
</evidence>
<feature type="domain" description="HPt" evidence="6">
    <location>
        <begin position="1"/>
        <end position="100"/>
    </location>
</feature>
<dbReference type="CDD" id="cd00088">
    <property type="entry name" value="HPT"/>
    <property type="match status" value="1"/>
</dbReference>
<sequence length="296" mass="32865">MSDILSEFFEDTQAHLEQIEEHLLKLESDPAQIDLINEVFRSVHSIKGNAGLLGVLEILSIGEEYENFLESVRERGSATPEEVNEMIESLDKLKVVVQKERGESIPAPEETVSETETSVEPVQSENPESPQSSSTPVETGSDVKEHVVPEEKKITFLTFTLAGEKYGLEIVKVREIILRELVTHVPNTKPFVDGLMNLRDQVIPVFDLRRRLDISGGKAEVEERNIIVVEIAKVTTGIKVDDVTGIVALPMSRVASPKEFYGSVPTNYILGIGRTPDGPMILLDADTLCDPEELLY</sequence>
<evidence type="ECO:0000256" key="3">
    <source>
        <dbReference type="ARBA" id="ARBA00022777"/>
    </source>
</evidence>
<accession>A0A3B1CA41</accession>
<dbReference type="InterPro" id="IPR008207">
    <property type="entry name" value="Sig_transdc_His_kin_Hpt_dom"/>
</dbReference>
<dbReference type="InterPro" id="IPR002545">
    <property type="entry name" value="CheW-lke_dom"/>
</dbReference>
<dbReference type="PROSITE" id="PS50894">
    <property type="entry name" value="HPT"/>
    <property type="match status" value="1"/>
</dbReference>
<dbReference type="Pfam" id="PF01584">
    <property type="entry name" value="CheW"/>
    <property type="match status" value="1"/>
</dbReference>
<dbReference type="GO" id="GO:0000160">
    <property type="term" value="P:phosphorelay signal transduction system"/>
    <property type="evidence" value="ECO:0007669"/>
    <property type="project" value="InterPro"/>
</dbReference>
<dbReference type="InterPro" id="IPR036641">
    <property type="entry name" value="HPT_dom_sf"/>
</dbReference>
<dbReference type="InterPro" id="IPR039315">
    <property type="entry name" value="CheW"/>
</dbReference>
<feature type="compositionally biased region" description="Low complexity" evidence="4">
    <location>
        <begin position="106"/>
        <end position="134"/>
    </location>
</feature>
<dbReference type="GO" id="GO:0016301">
    <property type="term" value="F:kinase activity"/>
    <property type="evidence" value="ECO:0007669"/>
    <property type="project" value="UniProtKB-KW"/>
</dbReference>
<dbReference type="PANTHER" id="PTHR22617:SF23">
    <property type="entry name" value="CHEMOTAXIS PROTEIN CHEW"/>
    <property type="match status" value="1"/>
</dbReference>
<reference evidence="7" key="1">
    <citation type="submission" date="2018-06" db="EMBL/GenBank/DDBJ databases">
        <authorList>
            <person name="Zhirakovskaya E."/>
        </authorList>
    </citation>
    <scope>NUCLEOTIDE SEQUENCE</scope>
</reference>
<evidence type="ECO:0000256" key="2">
    <source>
        <dbReference type="ARBA" id="ARBA00022679"/>
    </source>
</evidence>